<evidence type="ECO:0000313" key="1">
    <source>
        <dbReference type="EMBL" id="HAF2131123.1"/>
    </source>
</evidence>
<comment type="caution">
    <text evidence="1">The sequence shown here is derived from an EMBL/GenBank/DDBJ whole genome shotgun (WGS) entry which is preliminary data.</text>
</comment>
<dbReference type="EMBL" id="DAAUQX010000100">
    <property type="protein sequence ID" value="HAF2131123.1"/>
    <property type="molecule type" value="Genomic_DNA"/>
</dbReference>
<reference evidence="1" key="2">
    <citation type="submission" date="2020-02" db="EMBL/GenBank/DDBJ databases">
        <authorList>
            <consortium name="NCBI Pathogen Detection Project"/>
        </authorList>
    </citation>
    <scope>NUCLEOTIDE SEQUENCE</scope>
    <source>
        <strain evidence="1">MA.CK_00/00001968</strain>
    </source>
</reference>
<sequence>MSNNEAEKTTQTALKDGPYINTGSLSLEEFKEWLGNKRSGVFMYDSYYPEHIDEVCCCLRDLIGKLNPAIEALQDPEIVRSADHASEARRDILFYQAIQKASMDFLTSIDQLKADPQRKWWRDGQPAAPM</sequence>
<dbReference type="AlphaFoldDB" id="A0A743P809"/>
<accession>A0A743P809</accession>
<name>A0A743P809_SALER</name>
<protein>
    <submittedName>
        <fullName evidence="1">Uncharacterized protein</fullName>
    </submittedName>
</protein>
<reference evidence="1" key="1">
    <citation type="journal article" date="2018" name="Genome Biol.">
        <title>SKESA: strategic k-mer extension for scrupulous assemblies.</title>
        <authorList>
            <person name="Souvorov A."/>
            <person name="Agarwala R."/>
            <person name="Lipman D.J."/>
        </authorList>
    </citation>
    <scope>NUCLEOTIDE SEQUENCE</scope>
    <source>
        <strain evidence="1">MA.CK_00/00001968</strain>
    </source>
</reference>
<gene>
    <name evidence="1" type="ORF">G9F27_005475</name>
</gene>
<proteinExistence type="predicted"/>
<organism evidence="1">
    <name type="scientific">Salmonella enterica</name>
    <name type="common">Salmonella choleraesuis</name>
    <dbReference type="NCBI Taxonomy" id="28901"/>
    <lineage>
        <taxon>Bacteria</taxon>
        <taxon>Pseudomonadati</taxon>
        <taxon>Pseudomonadota</taxon>
        <taxon>Gammaproteobacteria</taxon>
        <taxon>Enterobacterales</taxon>
        <taxon>Enterobacteriaceae</taxon>
        <taxon>Salmonella</taxon>
    </lineage>
</organism>